<evidence type="ECO:0000313" key="3">
    <source>
        <dbReference type="Proteomes" id="UP000050424"/>
    </source>
</evidence>
<accession>A0A0P7BBX0</accession>
<dbReference type="EMBL" id="LKCW01000037">
    <property type="protein sequence ID" value="KPM43123.1"/>
    <property type="molecule type" value="Genomic_DNA"/>
</dbReference>
<name>A0A0P7BBX0_9HYPO</name>
<organism evidence="2 3">
    <name type="scientific">Neonectria ditissima</name>
    <dbReference type="NCBI Taxonomy" id="78410"/>
    <lineage>
        <taxon>Eukaryota</taxon>
        <taxon>Fungi</taxon>
        <taxon>Dikarya</taxon>
        <taxon>Ascomycota</taxon>
        <taxon>Pezizomycotina</taxon>
        <taxon>Sordariomycetes</taxon>
        <taxon>Hypocreomycetidae</taxon>
        <taxon>Hypocreales</taxon>
        <taxon>Nectriaceae</taxon>
        <taxon>Neonectria</taxon>
    </lineage>
</organism>
<dbReference type="OrthoDB" id="10265322at2759"/>
<dbReference type="Gene3D" id="2.120.10.30">
    <property type="entry name" value="TolB, C-terminal domain"/>
    <property type="match status" value="1"/>
</dbReference>
<proteinExistence type="predicted"/>
<comment type="caution">
    <text evidence="2">The sequence shown here is derived from an EMBL/GenBank/DDBJ whole genome shotgun (WGS) entry which is preliminary data.</text>
</comment>
<gene>
    <name evidence="2" type="ORF">AK830_g3418</name>
</gene>
<dbReference type="InterPro" id="IPR011042">
    <property type="entry name" value="6-blade_b-propeller_TolB-like"/>
</dbReference>
<evidence type="ECO:0000313" key="2">
    <source>
        <dbReference type="EMBL" id="KPM43123.1"/>
    </source>
</evidence>
<dbReference type="Proteomes" id="UP000050424">
    <property type="component" value="Unassembled WGS sequence"/>
</dbReference>
<keyword evidence="3" id="KW-1185">Reference proteome</keyword>
<dbReference type="SUPFAM" id="SSF82171">
    <property type="entry name" value="DPP6 N-terminal domain-like"/>
    <property type="match status" value="1"/>
</dbReference>
<feature type="region of interest" description="Disordered" evidence="1">
    <location>
        <begin position="552"/>
        <end position="578"/>
    </location>
</feature>
<evidence type="ECO:0000256" key="1">
    <source>
        <dbReference type="SAM" id="MobiDB-lite"/>
    </source>
</evidence>
<dbReference type="AlphaFoldDB" id="A0A0P7BBX0"/>
<sequence>MKEKWDLASANTRFSVLETDTLMQEKNHLKRSRPSHLVFNKSSTSISSTNTRYSPIMVVYLLLLALVCSKVASLHVPDVFKAPREVLTNDLSLDTIPPPPEPESILVTRLPLPPIAPSSANGSCSSKINSRRTGCISKTSDLQSGKFLPDDIHVLAIANFTGAPPAPDPASIYQGQQVIIIKTDNSTFANGDSWKCITCGVSEENSRGRGVGMDYPQAFIDGKRALAGTNVIECADGLASEACGPDQVRIIPLRWNKTEDGSGPGGSMRELRLHPDNIHIGFSSLAYTPNGVTQYSFFGKLSYDPSPSSGEPLAPRYDVTKVTILHDTENSQPIRIDPENPDQLVIHQDALTVGELRGFSGTGKEVTWLGYPIESCNIDVFASDLTSGEVRRLTSHPEYVDPVDISPDDKWSVVMDTRGSDRQMYLSALRGIPPLIDLVAVTAVSSVRNNGKRRFFRPWLIDGYGDRGSYFGQQINAAGNGIPGEGDINDPEWNGRADPRWSRDGTQIVYTQAITESPACGGNNPLPCYNSTEEGGRNERIMLAHLTDRVPLDASPVQPRSDTVPWGQSFPPGSSSPAWGELPAGEYTLKGKVSGWANVSLGADEQDGPLSSVSVRYHNFSDDGLNVLVGSEKVSKENPTPSVELLHWYSDLEQTGPNNGTKITSPDGFHLSIDIDYNFFFANGTLTTTVNNQVYRQPANDT</sequence>
<dbReference type="STRING" id="78410.A0A0P7BBX0"/>
<protein>
    <recommendedName>
        <fullName evidence="4">Saponin hydrolase</fullName>
    </recommendedName>
</protein>
<reference evidence="2 3" key="1">
    <citation type="submission" date="2015-09" db="EMBL/GenBank/DDBJ databases">
        <title>Draft genome of a European isolate of the apple canker pathogen Neonectria ditissima.</title>
        <authorList>
            <person name="Gomez-Cortecero A."/>
            <person name="Harrison R.J."/>
            <person name="Armitage A.D."/>
        </authorList>
    </citation>
    <scope>NUCLEOTIDE SEQUENCE [LARGE SCALE GENOMIC DNA]</scope>
    <source>
        <strain evidence="2 3">R09/05</strain>
    </source>
</reference>
<evidence type="ECO:0008006" key="4">
    <source>
        <dbReference type="Google" id="ProtNLM"/>
    </source>
</evidence>